<dbReference type="InterPro" id="IPR036890">
    <property type="entry name" value="HATPase_C_sf"/>
</dbReference>
<sequence length="609" mass="71142">MAKIPFNVSARTARLIGRENVASPEGAVIELIKNAYDADSEFGIVDIDYSKNQMLIIDNGDGMTDKVIENHWMTIGTDLKEREYTSNKGRIKSGAKGIGRFALDKLGEICTMITLPRGQKDGFIWYVDWRNFEIKNAKISEINADLNNVVGINLKNEIKKLTSNSRLLNLISKLDFSQGTIIFIKNLRNDWNLELSNKIFTNLEILNPPEDFDKFTINFFNSAFPKDYGLIQTEPFKDYDYKLVAKYEKNSTREVLLKIHRNEFDFTLIDKELFEQEDMKRFPFDKATFKKENFQDKRTFYQLIPGYSKIEKNSISKNIGNFVFTFYFFKNSTSKQDQEKYKFKSFNSSTRKKWASKYGGIKLFRDNFRVRPYGEVDTASYDWLMLGDRVSISPASLNRRGQWRVNPNQVVGTIVFSRLSEEFLDDKSSREGLLESPTFDLFKNIITGLIRYVEDDRSTIGANLSEYFFKTNEEEVIKKEAEDIAEDDSEEEEPEEVVRKQNKKLKKGFRTQKRLLDEKEDELGMMRALASAGILIASFSHEFHHIKNKLNNRAFYLKKHLLELLPESKVKSLENRKNPYYLIDEISKLDEKIKQWIEFSITLTKKDRR</sequence>
<dbReference type="Proteomes" id="UP000297567">
    <property type="component" value="Unassembled WGS sequence"/>
</dbReference>
<gene>
    <name evidence="1" type="ORF">EHQ62_17245</name>
</gene>
<proteinExistence type="predicted"/>
<comment type="caution">
    <text evidence="1">The sequence shown here is derived from an EMBL/GenBank/DDBJ whole genome shotgun (WGS) entry which is preliminary data.</text>
</comment>
<feature type="non-terminal residue" evidence="1">
    <location>
        <position position="609"/>
    </location>
</feature>
<evidence type="ECO:0000313" key="2">
    <source>
        <dbReference type="Proteomes" id="UP000297567"/>
    </source>
</evidence>
<name>A0A4Z1A2A5_9LEPT</name>
<keyword evidence="2" id="KW-1185">Reference proteome</keyword>
<reference evidence="1" key="1">
    <citation type="journal article" date="2019" name="PLoS Negl. Trop. Dis.">
        <title>Revisiting the worldwide diversity of Leptospira species in the environment.</title>
        <authorList>
            <person name="Vincent A.T."/>
            <person name="Schiettekatte O."/>
            <person name="Bourhy P."/>
            <person name="Veyrier F.J."/>
            <person name="Picardeau M."/>
        </authorList>
    </citation>
    <scope>NUCLEOTIDE SEQUENCE [LARGE SCALE GENOMIC DNA]</scope>
    <source>
        <strain evidence="1">201702451</strain>
    </source>
</reference>
<evidence type="ECO:0000313" key="1">
    <source>
        <dbReference type="EMBL" id="TGL58639.1"/>
    </source>
</evidence>
<dbReference type="Pfam" id="PF13589">
    <property type="entry name" value="HATPase_c_3"/>
    <property type="match status" value="1"/>
</dbReference>
<dbReference type="AlphaFoldDB" id="A0A4Z1A2A5"/>
<organism evidence="1 2">
    <name type="scientific">Leptospira jelokensis</name>
    <dbReference type="NCBI Taxonomy" id="2484931"/>
    <lineage>
        <taxon>Bacteria</taxon>
        <taxon>Pseudomonadati</taxon>
        <taxon>Spirochaetota</taxon>
        <taxon>Spirochaetia</taxon>
        <taxon>Leptospirales</taxon>
        <taxon>Leptospiraceae</taxon>
        <taxon>Leptospira</taxon>
    </lineage>
</organism>
<protein>
    <submittedName>
        <fullName evidence="1">Uncharacterized protein</fullName>
    </submittedName>
</protein>
<accession>A0A4Z1A2A5</accession>
<dbReference type="EMBL" id="RQGH01000035">
    <property type="protein sequence ID" value="TGL58639.1"/>
    <property type="molecule type" value="Genomic_DNA"/>
</dbReference>
<dbReference type="RefSeq" id="WP_135645138.1">
    <property type="nucleotide sequence ID" value="NZ_RQGH01000035.1"/>
</dbReference>
<dbReference type="SUPFAM" id="SSF55874">
    <property type="entry name" value="ATPase domain of HSP90 chaperone/DNA topoisomerase II/histidine kinase"/>
    <property type="match status" value="1"/>
</dbReference>
<dbReference type="Gene3D" id="3.30.565.10">
    <property type="entry name" value="Histidine kinase-like ATPase, C-terminal domain"/>
    <property type="match status" value="1"/>
</dbReference>